<evidence type="ECO:0000256" key="2">
    <source>
        <dbReference type="ARBA" id="ARBA00023157"/>
    </source>
</evidence>
<keyword evidence="7" id="KW-1185">Reference proteome</keyword>
<evidence type="ECO:0000256" key="3">
    <source>
        <dbReference type="PROSITE-ProRule" id="PRU00122"/>
    </source>
</evidence>
<dbReference type="FunFam" id="2.60.120.290:FF:000005">
    <property type="entry name" value="Procollagen C-endopeptidase enhancer 1"/>
    <property type="match status" value="1"/>
</dbReference>
<dbReference type="PROSITE" id="PS01180">
    <property type="entry name" value="CUB"/>
    <property type="match status" value="3"/>
</dbReference>
<dbReference type="CDD" id="cd00041">
    <property type="entry name" value="CUB"/>
    <property type="match status" value="3"/>
</dbReference>
<dbReference type="InterPro" id="IPR013320">
    <property type="entry name" value="ConA-like_dom_sf"/>
</dbReference>
<feature type="non-terminal residue" evidence="6">
    <location>
        <position position="588"/>
    </location>
</feature>
<accession>A0AAU9WDU0</accession>
<dbReference type="Proteomes" id="UP001159428">
    <property type="component" value="Unassembled WGS sequence"/>
</dbReference>
<dbReference type="Pfam" id="PF02210">
    <property type="entry name" value="Laminin_G_2"/>
    <property type="match status" value="1"/>
</dbReference>
<dbReference type="InterPro" id="IPR000859">
    <property type="entry name" value="CUB_dom"/>
</dbReference>
<comment type="caution">
    <text evidence="3">Lacks conserved residue(s) required for the propagation of feature annotation.</text>
</comment>
<dbReference type="AlphaFoldDB" id="A0AAU9WDU0"/>
<keyword evidence="2" id="KW-1015">Disulfide bond</keyword>
<dbReference type="SMART" id="SM00042">
    <property type="entry name" value="CUB"/>
    <property type="match status" value="3"/>
</dbReference>
<dbReference type="EMBL" id="CALNXJ010000014">
    <property type="protein sequence ID" value="CAH3113839.1"/>
    <property type="molecule type" value="Genomic_DNA"/>
</dbReference>
<dbReference type="FunFam" id="2.60.120.290:FF:000013">
    <property type="entry name" value="Membrane frizzled-related protein"/>
    <property type="match status" value="1"/>
</dbReference>
<evidence type="ECO:0000256" key="1">
    <source>
        <dbReference type="ARBA" id="ARBA00022737"/>
    </source>
</evidence>
<comment type="caution">
    <text evidence="6">The sequence shown here is derived from an EMBL/GenBank/DDBJ whole genome shotgun (WGS) entry which is preliminary data.</text>
</comment>
<dbReference type="InterPro" id="IPR035914">
    <property type="entry name" value="Sperma_CUB_dom_sf"/>
</dbReference>
<evidence type="ECO:0000313" key="6">
    <source>
        <dbReference type="EMBL" id="CAH3113839.1"/>
    </source>
</evidence>
<dbReference type="PANTHER" id="PTHR24251:SF37">
    <property type="entry name" value="CUB DOMAIN-CONTAINING PROTEIN"/>
    <property type="match status" value="1"/>
</dbReference>
<dbReference type="PANTHER" id="PTHR24251">
    <property type="entry name" value="OVOCHYMASE-RELATED"/>
    <property type="match status" value="1"/>
</dbReference>
<proteinExistence type="predicted"/>
<feature type="domain" description="Laminin G" evidence="5">
    <location>
        <begin position="5"/>
        <end position="190"/>
    </location>
</feature>
<feature type="non-terminal residue" evidence="6">
    <location>
        <position position="1"/>
    </location>
</feature>
<dbReference type="Pfam" id="PF00431">
    <property type="entry name" value="CUB"/>
    <property type="match status" value="3"/>
</dbReference>
<evidence type="ECO:0000313" key="7">
    <source>
        <dbReference type="Proteomes" id="UP001159428"/>
    </source>
</evidence>
<evidence type="ECO:0000259" key="4">
    <source>
        <dbReference type="PROSITE" id="PS01180"/>
    </source>
</evidence>
<keyword evidence="1" id="KW-0677">Repeat</keyword>
<dbReference type="InterPro" id="IPR001791">
    <property type="entry name" value="Laminin_G"/>
</dbReference>
<feature type="domain" description="CUB" evidence="4">
    <location>
        <begin position="451"/>
        <end position="569"/>
    </location>
</feature>
<dbReference type="Gene3D" id="2.60.120.290">
    <property type="entry name" value="Spermadhesin, CUB domain"/>
    <property type="match status" value="3"/>
</dbReference>
<feature type="domain" description="CUB" evidence="4">
    <location>
        <begin position="327"/>
        <end position="444"/>
    </location>
</feature>
<dbReference type="PROSITE" id="PS50025">
    <property type="entry name" value="LAM_G_DOMAIN"/>
    <property type="match status" value="1"/>
</dbReference>
<reference evidence="6 7" key="1">
    <citation type="submission" date="2022-05" db="EMBL/GenBank/DDBJ databases">
        <authorList>
            <consortium name="Genoscope - CEA"/>
            <person name="William W."/>
        </authorList>
    </citation>
    <scope>NUCLEOTIDE SEQUENCE [LARGE SCALE GENOMIC DNA]</scope>
</reference>
<dbReference type="Gene3D" id="2.60.120.200">
    <property type="match status" value="1"/>
</dbReference>
<dbReference type="CDD" id="cd00110">
    <property type="entry name" value="LamG"/>
    <property type="match status" value="1"/>
</dbReference>
<dbReference type="SUPFAM" id="SSF49854">
    <property type="entry name" value="Spermadhesin, CUB domain"/>
    <property type="match status" value="3"/>
</dbReference>
<sequence>DASITGVTFRARTSFIAYHFNKTSSFLGITFRLEFSSTSCKGDLILVTSMDTDNFFKIVLDNEVKTTFHYKLGDEDFSVSAIVPANKSFCDGQRHIVRFERYKKTIKYSVDDGQEVQTNGTGITIGTFSKPDKIVLGGISSNKFDGCVYSASVLFHWKKYPSKNVKVNIIERYLKKDPRIRSGAVFVGACPDSTKVIYHKSQECTSSNTDISISAEWGVIASPRLENSSHISRCSWRISALFNHRLKFTLLFYNVSSFESCSNSEIVVFDGLSGSSNVLERFSCPKLSRALFTSGRHMMVEATLPMQKNYLDFIAVYDVVGIDAGPCPTNKKLSGKSGTIQSPNFPNNYEVEHDCSWIISVPRGYHVLLSFNRTDFHIHSCNKTCDCDFLEVRAGTTAGGMLLGKFCGSDPPSPIYVNGSDMWLRFVSNKLSNNKGFRAKFEAITPLKDKCPWNETFTAREGLILSPRFALDYPGNMECIWRIHVPEKSRVEFNFSTPIYFDPNCTDVIEIRDGLHENSPLLKRYCASSATPNGIVSTGREMFVRFKSDGYIRDHEVSMAGFNASYYAVYIKSGMLRDLALFVTGREG</sequence>
<organism evidence="6 7">
    <name type="scientific">Pocillopora meandrina</name>
    <dbReference type="NCBI Taxonomy" id="46732"/>
    <lineage>
        <taxon>Eukaryota</taxon>
        <taxon>Metazoa</taxon>
        <taxon>Cnidaria</taxon>
        <taxon>Anthozoa</taxon>
        <taxon>Hexacorallia</taxon>
        <taxon>Scleractinia</taxon>
        <taxon>Astrocoeniina</taxon>
        <taxon>Pocilloporidae</taxon>
        <taxon>Pocillopora</taxon>
    </lineage>
</organism>
<name>A0AAU9WDU0_9CNID</name>
<dbReference type="SUPFAM" id="SSF49899">
    <property type="entry name" value="Concanavalin A-like lectins/glucanases"/>
    <property type="match status" value="1"/>
</dbReference>
<evidence type="ECO:0000259" key="5">
    <source>
        <dbReference type="PROSITE" id="PS50025"/>
    </source>
</evidence>
<protein>
    <recommendedName>
        <fullName evidence="8">Cubilin</fullName>
    </recommendedName>
</protein>
<gene>
    <name evidence="6" type="ORF">PMEA_00005777</name>
</gene>
<evidence type="ECO:0008006" key="8">
    <source>
        <dbReference type="Google" id="ProtNLM"/>
    </source>
</evidence>
<feature type="domain" description="CUB" evidence="4">
    <location>
        <begin position="204"/>
        <end position="320"/>
    </location>
</feature>